<dbReference type="Proteomes" id="UP001579974">
    <property type="component" value="Unassembled WGS sequence"/>
</dbReference>
<dbReference type="RefSeq" id="WP_275476037.1">
    <property type="nucleotide sequence ID" value="NZ_CP162940.1"/>
</dbReference>
<dbReference type="EMBL" id="JBDXSU010000016">
    <property type="protein sequence ID" value="MFB5192021.1"/>
    <property type="molecule type" value="Genomic_DNA"/>
</dbReference>
<keyword evidence="3" id="KW-1185">Reference proteome</keyword>
<reference evidence="2 3" key="1">
    <citation type="journal article" date="2024" name="Int. J. Mol. Sci.">
        <title>Exploration of Alicyclobacillus spp. Genome in Search of Antibiotic Resistance.</title>
        <authorList>
            <person name="Bucka-Kolendo J."/>
            <person name="Kiousi D.E."/>
            <person name="Dekowska A."/>
            <person name="Mikolajczuk-Szczyrba A."/>
            <person name="Karadedos D.M."/>
            <person name="Michael P."/>
            <person name="Galanis A."/>
            <person name="Sokolowska B."/>
        </authorList>
    </citation>
    <scope>NUCLEOTIDE SEQUENCE [LARGE SCALE GENOMIC DNA]</scope>
    <source>
        <strain evidence="2 3">KKP 3000</strain>
    </source>
</reference>
<proteinExistence type="predicted"/>
<dbReference type="PROSITE" id="PS50943">
    <property type="entry name" value="HTH_CROC1"/>
    <property type="match status" value="1"/>
</dbReference>
<dbReference type="CDD" id="cd00093">
    <property type="entry name" value="HTH_XRE"/>
    <property type="match status" value="1"/>
</dbReference>
<dbReference type="InterPro" id="IPR001387">
    <property type="entry name" value="Cro/C1-type_HTH"/>
</dbReference>
<name>A0ABV5AIG9_9BACL</name>
<dbReference type="Gene3D" id="1.10.260.40">
    <property type="entry name" value="lambda repressor-like DNA-binding domains"/>
    <property type="match status" value="1"/>
</dbReference>
<dbReference type="SMART" id="SM00530">
    <property type="entry name" value="HTH_XRE"/>
    <property type="match status" value="1"/>
</dbReference>
<dbReference type="SUPFAM" id="SSF47413">
    <property type="entry name" value="lambda repressor-like DNA-binding domains"/>
    <property type="match status" value="1"/>
</dbReference>
<evidence type="ECO:0000313" key="2">
    <source>
        <dbReference type="EMBL" id="MFB5192021.1"/>
    </source>
</evidence>
<evidence type="ECO:0000259" key="1">
    <source>
        <dbReference type="PROSITE" id="PS50943"/>
    </source>
</evidence>
<sequence>MIRVKLSELLGKRRKKVTELAEATGIHHNTLYRLYHEDSTRVDLAVLEKLCEYFNCRIEDLLEYDKDYVREIKKKNKSE</sequence>
<feature type="domain" description="HTH cro/C1-type" evidence="1">
    <location>
        <begin position="6"/>
        <end position="61"/>
    </location>
</feature>
<gene>
    <name evidence="2" type="ORF">KKP3000_000813</name>
</gene>
<accession>A0ABV5AIG9</accession>
<dbReference type="Pfam" id="PF13443">
    <property type="entry name" value="HTH_26"/>
    <property type="match status" value="1"/>
</dbReference>
<dbReference type="InterPro" id="IPR010982">
    <property type="entry name" value="Lambda_DNA-bd_dom_sf"/>
</dbReference>
<dbReference type="PANTHER" id="PTHR37301:SF1">
    <property type="entry name" value="DNA-BINDING PROTEIN"/>
    <property type="match status" value="1"/>
</dbReference>
<dbReference type="PANTHER" id="PTHR37301">
    <property type="entry name" value="DNA-BINDING PROTEIN-RELATED"/>
    <property type="match status" value="1"/>
</dbReference>
<organism evidence="2 3">
    <name type="scientific">Alicyclobacillus fastidiosus</name>
    <dbReference type="NCBI Taxonomy" id="392011"/>
    <lineage>
        <taxon>Bacteria</taxon>
        <taxon>Bacillati</taxon>
        <taxon>Bacillota</taxon>
        <taxon>Bacilli</taxon>
        <taxon>Bacillales</taxon>
        <taxon>Alicyclobacillaceae</taxon>
        <taxon>Alicyclobacillus</taxon>
    </lineage>
</organism>
<comment type="caution">
    <text evidence="2">The sequence shown here is derived from an EMBL/GenBank/DDBJ whole genome shotgun (WGS) entry which is preliminary data.</text>
</comment>
<protein>
    <submittedName>
        <fullName evidence="2">Helix-turn-helix transcriptional regulator</fullName>
    </submittedName>
</protein>
<evidence type="ECO:0000313" key="3">
    <source>
        <dbReference type="Proteomes" id="UP001579974"/>
    </source>
</evidence>